<dbReference type="GO" id="GO:0008168">
    <property type="term" value="F:methyltransferase activity"/>
    <property type="evidence" value="ECO:0007669"/>
    <property type="project" value="UniProtKB-KW"/>
</dbReference>
<evidence type="ECO:0000313" key="5">
    <source>
        <dbReference type="EMBL" id="UWX05728.1"/>
    </source>
</evidence>
<feature type="domain" description="Thil AANH" evidence="3">
    <location>
        <begin position="86"/>
        <end position="148"/>
    </location>
</feature>
<protein>
    <submittedName>
        <fullName evidence="5">tRNA(5-methylaminomethyl-2-thiouridylate) methyltransferase</fullName>
    </submittedName>
</protein>
<keyword evidence="1" id="KW-0547">Nucleotide-binding</keyword>
<keyword evidence="5" id="KW-0808">Transferase</keyword>
<dbReference type="PANTHER" id="PTHR43209">
    <property type="entry name" value="TRNA SULFURTRANSFERASE"/>
    <property type="match status" value="1"/>
</dbReference>
<evidence type="ECO:0000313" key="6">
    <source>
        <dbReference type="Proteomes" id="UP001058120"/>
    </source>
</evidence>
<feature type="domain" description="Thil AANH" evidence="3">
    <location>
        <begin position="4"/>
        <end position="42"/>
    </location>
</feature>
<evidence type="ECO:0000259" key="4">
    <source>
        <dbReference type="Pfam" id="PF18297"/>
    </source>
</evidence>
<sequence>MMKQYDALALFSGGLDSILAARLMMEQGKKILCLHFTSPFFGDNAAVPFWERKYGLEILPVDISDEYCQMLCSNPANGFGSALNPCVDCKIIMMKKAKALMAEYGAKFLISGEVLGQRPMSQRRDTLNVIRRDAEVRDILLRPLSALHMEALPVELSGEVDREKLLGLYGRGRKEQLSLAKRFNIVDIPTAGGGCKLTEKENARRYYEVMQKVRKPSANDFFLANHGRQLWNGNIWVSIGRKQADNEQMRQYQKESDYILRIEHFPSPYCIVRQTENKPVPAEELQLIGSILASYSNKACAFFTEKKEPVSIKIEHNGNLERIGVEPKRYEQYRELRFEEIKDALQQLKKNMAE</sequence>
<dbReference type="Proteomes" id="UP001058120">
    <property type="component" value="Chromosome"/>
</dbReference>
<name>A0ABY5Y140_9BACT</name>
<keyword evidence="2" id="KW-0067">ATP-binding</keyword>
<dbReference type="EMBL" id="CP065938">
    <property type="protein sequence ID" value="UWX05728.1"/>
    <property type="molecule type" value="Genomic_DNA"/>
</dbReference>
<dbReference type="Pfam" id="PF02568">
    <property type="entry name" value="ThiI"/>
    <property type="match status" value="2"/>
</dbReference>
<dbReference type="InterPro" id="IPR059101">
    <property type="entry name" value="NFACT-R_2"/>
</dbReference>
<dbReference type="SUPFAM" id="SSF52402">
    <property type="entry name" value="Adenine nucleotide alpha hydrolases-like"/>
    <property type="match status" value="1"/>
</dbReference>
<evidence type="ECO:0000256" key="2">
    <source>
        <dbReference type="ARBA" id="ARBA00022840"/>
    </source>
</evidence>
<reference evidence="5" key="1">
    <citation type="submission" date="2020-12" db="EMBL/GenBank/DDBJ databases">
        <title>Taurinivorans muris gen. nov., sp. nov., fundamental and realized metabolic niche of a ubiquitous sulfidogenic bacterium in the murine intestine.</title>
        <authorList>
            <person name="Ye H."/>
            <person name="Hanson B.T."/>
            <person name="Loy A."/>
        </authorList>
    </citation>
    <scope>NUCLEOTIDE SEQUENCE</scope>
    <source>
        <strain evidence="5">LT0009</strain>
    </source>
</reference>
<gene>
    <name evidence="5" type="ORF">JBF11_09920</name>
</gene>
<dbReference type="Pfam" id="PF18297">
    <property type="entry name" value="NFACT-R_2"/>
    <property type="match status" value="1"/>
</dbReference>
<keyword evidence="6" id="KW-1185">Reference proteome</keyword>
<accession>A0ABY5Y140</accession>
<dbReference type="Gene3D" id="3.40.50.620">
    <property type="entry name" value="HUPs"/>
    <property type="match status" value="1"/>
</dbReference>
<evidence type="ECO:0000256" key="1">
    <source>
        <dbReference type="ARBA" id="ARBA00022741"/>
    </source>
</evidence>
<dbReference type="PANTHER" id="PTHR43209:SF1">
    <property type="entry name" value="TRNA SULFURTRANSFERASE"/>
    <property type="match status" value="1"/>
</dbReference>
<dbReference type="InterPro" id="IPR020536">
    <property type="entry name" value="ThiI_AANH"/>
</dbReference>
<evidence type="ECO:0000259" key="3">
    <source>
        <dbReference type="Pfam" id="PF02568"/>
    </source>
</evidence>
<feature type="domain" description="NFACT protein RNA binding" evidence="4">
    <location>
        <begin position="237"/>
        <end position="333"/>
    </location>
</feature>
<dbReference type="InterPro" id="IPR050102">
    <property type="entry name" value="tRNA_sulfurtransferase_ThiI"/>
</dbReference>
<organism evidence="5 6">
    <name type="scientific">Taurinivorans muris</name>
    <dbReference type="NCBI Taxonomy" id="2787751"/>
    <lineage>
        <taxon>Bacteria</taxon>
        <taxon>Pseudomonadati</taxon>
        <taxon>Thermodesulfobacteriota</taxon>
        <taxon>Desulfovibrionia</taxon>
        <taxon>Desulfovibrionales</taxon>
        <taxon>Desulfovibrionaceae</taxon>
        <taxon>Taurinivorans</taxon>
    </lineage>
</organism>
<dbReference type="GO" id="GO:0032259">
    <property type="term" value="P:methylation"/>
    <property type="evidence" value="ECO:0007669"/>
    <property type="project" value="UniProtKB-KW"/>
</dbReference>
<proteinExistence type="predicted"/>
<keyword evidence="5" id="KW-0489">Methyltransferase</keyword>
<dbReference type="InterPro" id="IPR014729">
    <property type="entry name" value="Rossmann-like_a/b/a_fold"/>
</dbReference>
<dbReference type="RefSeq" id="WP_334315311.1">
    <property type="nucleotide sequence ID" value="NZ_CP065938.1"/>
</dbReference>